<feature type="domain" description="FAF" evidence="3">
    <location>
        <begin position="128"/>
        <end position="178"/>
    </location>
</feature>
<evidence type="ECO:0000313" key="4">
    <source>
        <dbReference type="EMBL" id="RRT41021.1"/>
    </source>
</evidence>
<dbReference type="EMBL" id="AMZH03018919">
    <property type="protein sequence ID" value="RRT41021.1"/>
    <property type="molecule type" value="Genomic_DNA"/>
</dbReference>
<evidence type="ECO:0000313" key="5">
    <source>
        <dbReference type="Proteomes" id="UP000287651"/>
    </source>
</evidence>
<sequence>MMTLCRTLHTLLRFHDRDDDRRRRNQRNRCRNIPTSYGGGLRILAGDAPRPPNVLESSAVGRLLERVDPGTRGLHELDYHGGFSVVTEGLGSESCDGGLEAEEMAKAWGCSGIPRRRRAEARMRPPPPPPLPWLVARRSRFMRAVKECGRFRLTEVRLERPPEILRASRSGGRLRLDFVVRSDREENEETAVTAEQEEVVDDGDEVDSEAENEVRTPAVVSPKEMVMPTRKVEERRCQATVSGNGVPMWWNHRPIVA</sequence>
<dbReference type="PANTHER" id="PTHR33155:SF75">
    <property type="entry name" value="OS02G0750800 PROTEIN"/>
    <property type="match status" value="1"/>
</dbReference>
<feature type="region of interest" description="Disordered" evidence="2">
    <location>
        <begin position="203"/>
        <end position="223"/>
    </location>
</feature>
<dbReference type="InterPro" id="IPR021410">
    <property type="entry name" value="FAF"/>
</dbReference>
<proteinExistence type="inferred from homology"/>
<evidence type="ECO:0000256" key="2">
    <source>
        <dbReference type="SAM" id="MobiDB-lite"/>
    </source>
</evidence>
<comment type="caution">
    <text evidence="4">The sequence shown here is derived from an EMBL/GenBank/DDBJ whole genome shotgun (WGS) entry which is preliminary data.</text>
</comment>
<name>A0A426XNK5_ENSVE</name>
<gene>
    <name evidence="4" type="ORF">B296_00033139</name>
</gene>
<dbReference type="AlphaFoldDB" id="A0A426XNK5"/>
<organism evidence="4 5">
    <name type="scientific">Ensete ventricosum</name>
    <name type="common">Abyssinian banana</name>
    <name type="synonym">Musa ensete</name>
    <dbReference type="NCBI Taxonomy" id="4639"/>
    <lineage>
        <taxon>Eukaryota</taxon>
        <taxon>Viridiplantae</taxon>
        <taxon>Streptophyta</taxon>
        <taxon>Embryophyta</taxon>
        <taxon>Tracheophyta</taxon>
        <taxon>Spermatophyta</taxon>
        <taxon>Magnoliopsida</taxon>
        <taxon>Liliopsida</taxon>
        <taxon>Zingiberales</taxon>
        <taxon>Musaceae</taxon>
        <taxon>Ensete</taxon>
    </lineage>
</organism>
<dbReference type="PANTHER" id="PTHR33155">
    <property type="entry name" value="FANTASTIC FOUR-LIKE PROTEIN (DUF3049)"/>
    <property type="match status" value="1"/>
</dbReference>
<evidence type="ECO:0000256" key="1">
    <source>
        <dbReference type="ARBA" id="ARBA00008690"/>
    </source>
</evidence>
<protein>
    <recommendedName>
        <fullName evidence="3">FAF domain-containing protein</fullName>
    </recommendedName>
</protein>
<evidence type="ECO:0000259" key="3">
    <source>
        <dbReference type="Pfam" id="PF11250"/>
    </source>
</evidence>
<comment type="similarity">
    <text evidence="1">Belongs to the fantastic four family.</text>
</comment>
<dbReference type="Proteomes" id="UP000287651">
    <property type="component" value="Unassembled WGS sequence"/>
</dbReference>
<dbReference type="InterPro" id="IPR046431">
    <property type="entry name" value="FAF_dom"/>
</dbReference>
<reference evidence="4 5" key="1">
    <citation type="journal article" date="2014" name="Agronomy (Basel)">
        <title>A Draft Genome Sequence for Ensete ventricosum, the Drought-Tolerant Tree Against Hunger.</title>
        <authorList>
            <person name="Harrison J."/>
            <person name="Moore K.A."/>
            <person name="Paszkiewicz K."/>
            <person name="Jones T."/>
            <person name="Grant M."/>
            <person name="Ambacheew D."/>
            <person name="Muzemil S."/>
            <person name="Studholme D.J."/>
        </authorList>
    </citation>
    <scope>NUCLEOTIDE SEQUENCE [LARGE SCALE GENOMIC DNA]</scope>
</reference>
<dbReference type="Pfam" id="PF11250">
    <property type="entry name" value="FAF"/>
    <property type="match status" value="1"/>
</dbReference>
<accession>A0A426XNK5</accession>